<gene>
    <name evidence="3" type="ORF">GCM10009745_70550</name>
</gene>
<comment type="caution">
    <text evidence="3">The sequence shown here is derived from an EMBL/GenBank/DDBJ whole genome shotgun (WGS) entry which is preliminary data.</text>
</comment>
<keyword evidence="2" id="KW-1133">Transmembrane helix</keyword>
<evidence type="ECO:0000313" key="4">
    <source>
        <dbReference type="Proteomes" id="UP001500280"/>
    </source>
</evidence>
<dbReference type="Proteomes" id="UP001500280">
    <property type="component" value="Unassembled WGS sequence"/>
</dbReference>
<evidence type="ECO:0000256" key="1">
    <source>
        <dbReference type="SAM" id="MobiDB-lite"/>
    </source>
</evidence>
<organism evidence="3 4">
    <name type="scientific">Kribbella yunnanensis</name>
    <dbReference type="NCBI Taxonomy" id="190194"/>
    <lineage>
        <taxon>Bacteria</taxon>
        <taxon>Bacillati</taxon>
        <taxon>Actinomycetota</taxon>
        <taxon>Actinomycetes</taxon>
        <taxon>Propionibacteriales</taxon>
        <taxon>Kribbellaceae</taxon>
        <taxon>Kribbella</taxon>
    </lineage>
</organism>
<sequence length="179" mass="18949">MASDGDEPAVRGRRGVGGRKRDVDDLYSDQHSVTDGISARAMAGPRRDLLAGLTVAIVALPLAPAVRYLVRARRRRGPHHGSGGWHSGYGVRRADLQVSGPTGAMAVVLVPIIHAYGAGGMLTVGLPAGLMLIGQAVARACRYMAFVPASVVEEFTLGIARRHRPATVAARSRRRAARN</sequence>
<feature type="transmembrane region" description="Helical" evidence="2">
    <location>
        <begin position="49"/>
        <end position="70"/>
    </location>
</feature>
<accession>A0ABP4UYZ2</accession>
<keyword evidence="4" id="KW-1185">Reference proteome</keyword>
<keyword evidence="2" id="KW-0472">Membrane</keyword>
<protein>
    <recommendedName>
        <fullName evidence="5">DUF418 domain-containing protein</fullName>
    </recommendedName>
</protein>
<evidence type="ECO:0008006" key="5">
    <source>
        <dbReference type="Google" id="ProtNLM"/>
    </source>
</evidence>
<evidence type="ECO:0000256" key="2">
    <source>
        <dbReference type="SAM" id="Phobius"/>
    </source>
</evidence>
<reference evidence="4" key="1">
    <citation type="journal article" date="2019" name="Int. J. Syst. Evol. Microbiol.">
        <title>The Global Catalogue of Microorganisms (GCM) 10K type strain sequencing project: providing services to taxonomists for standard genome sequencing and annotation.</title>
        <authorList>
            <consortium name="The Broad Institute Genomics Platform"/>
            <consortium name="The Broad Institute Genome Sequencing Center for Infectious Disease"/>
            <person name="Wu L."/>
            <person name="Ma J."/>
        </authorList>
    </citation>
    <scope>NUCLEOTIDE SEQUENCE [LARGE SCALE GENOMIC DNA]</scope>
    <source>
        <strain evidence="4">JCM 14307</strain>
    </source>
</reference>
<dbReference type="EMBL" id="BAAANF010000023">
    <property type="protein sequence ID" value="GAA1712285.1"/>
    <property type="molecule type" value="Genomic_DNA"/>
</dbReference>
<name>A0ABP4UYZ2_9ACTN</name>
<feature type="region of interest" description="Disordered" evidence="1">
    <location>
        <begin position="1"/>
        <end position="27"/>
    </location>
</feature>
<proteinExistence type="predicted"/>
<keyword evidence="2" id="KW-0812">Transmembrane</keyword>
<evidence type="ECO:0000313" key="3">
    <source>
        <dbReference type="EMBL" id="GAA1712285.1"/>
    </source>
</evidence>